<feature type="compositionally biased region" description="Polar residues" evidence="1">
    <location>
        <begin position="324"/>
        <end position="358"/>
    </location>
</feature>
<dbReference type="OrthoDB" id="10620288at2759"/>
<protein>
    <submittedName>
        <fullName evidence="2">CYFA0S08e01904g1_1</fullName>
    </submittedName>
</protein>
<accession>A0A061AWL5</accession>
<feature type="region of interest" description="Disordered" evidence="1">
    <location>
        <begin position="23"/>
        <end position="45"/>
    </location>
</feature>
<feature type="compositionally biased region" description="Pro residues" evidence="1">
    <location>
        <begin position="223"/>
        <end position="237"/>
    </location>
</feature>
<feature type="compositionally biased region" description="Low complexity" evidence="1">
    <location>
        <begin position="429"/>
        <end position="440"/>
    </location>
</feature>
<sequence>MPHMSDWERSERAFEELYLRSSSLSISRSKPNISPLSAETHQSLSNSEIKPATVDFEKLARITSALHKVKSPVGFVDYSNFAKETFDPRVSFTSPSKARRKSSARAKELYNEVQRESYNFGVTPQIMKSYHRRKVSSASEKSSYPSSSPQTPRPQIKLPTLPNPFEQSLDISEKRQTAQNSPLMGPRTPSPPPQLTTPQFNAPRQNMEDNQLNENIGGRRITPPSPLTIPSPHPDPPMRSASKSSPEKLPLGEATDLTKRQGVLLEPFEGARLSTTNDPANKSLFDDSVFNKLFEDDLSIASEKEKKPFMGKNLSSPGPIAGSANESNSPLTGSQSLSPLMRSRTVSGSPASMNRSSRLGSFFKKKQASLGSIPMQKECHSVEDTLLADEEFNSYTIATRRNSYYSRPLEFSFETPLSKANSSRSSLISYSSQSPRLSQYDSASPMMNRTASVNSLATSTPSPRDQRYTICEFGSSAESSPCTPTRKRQSRTKYDRVHIMTGSEQRRSTAFFDPIVEHESEKQMI</sequence>
<feature type="compositionally biased region" description="Polar residues" evidence="1">
    <location>
        <begin position="30"/>
        <end position="45"/>
    </location>
</feature>
<dbReference type="AlphaFoldDB" id="A0A061AWL5"/>
<name>A0A061AWL5_CYBFA</name>
<gene>
    <name evidence="2" type="ORF">CYFA0S_08e01904g</name>
</gene>
<feature type="compositionally biased region" description="Polar residues" evidence="1">
    <location>
        <begin position="199"/>
        <end position="214"/>
    </location>
</feature>
<reference evidence="2" key="1">
    <citation type="journal article" date="2014" name="Genome Announc.">
        <title>Genome sequence of the yeast Cyberlindnera fabianii (Hansenula fabianii).</title>
        <authorList>
            <person name="Freel K.C."/>
            <person name="Sarilar V."/>
            <person name="Neuveglise C."/>
            <person name="Devillers H."/>
            <person name="Friedrich A."/>
            <person name="Schacherer J."/>
        </authorList>
    </citation>
    <scope>NUCLEOTIDE SEQUENCE</scope>
    <source>
        <strain evidence="2">YJS4271</strain>
    </source>
</reference>
<evidence type="ECO:0000313" key="2">
    <source>
        <dbReference type="EMBL" id="CDR41948.1"/>
    </source>
</evidence>
<feature type="compositionally biased region" description="Low complexity" evidence="1">
    <location>
        <begin position="136"/>
        <end position="154"/>
    </location>
</feature>
<evidence type="ECO:0000256" key="1">
    <source>
        <dbReference type="SAM" id="MobiDB-lite"/>
    </source>
</evidence>
<feature type="region of interest" description="Disordered" evidence="1">
    <location>
        <begin position="429"/>
        <end position="465"/>
    </location>
</feature>
<dbReference type="VEuPathDB" id="FungiDB:BON22_4890"/>
<dbReference type="EMBL" id="LK052893">
    <property type="protein sequence ID" value="CDR41948.1"/>
    <property type="molecule type" value="Genomic_DNA"/>
</dbReference>
<organism evidence="2">
    <name type="scientific">Cyberlindnera fabianii</name>
    <name type="common">Yeast</name>
    <name type="synonym">Hansenula fabianii</name>
    <dbReference type="NCBI Taxonomy" id="36022"/>
    <lineage>
        <taxon>Eukaryota</taxon>
        <taxon>Fungi</taxon>
        <taxon>Dikarya</taxon>
        <taxon>Ascomycota</taxon>
        <taxon>Saccharomycotina</taxon>
        <taxon>Saccharomycetes</taxon>
        <taxon>Phaffomycetales</taxon>
        <taxon>Phaffomycetaceae</taxon>
        <taxon>Cyberlindnera</taxon>
    </lineage>
</organism>
<feature type="compositionally biased region" description="Polar residues" evidence="1">
    <location>
        <begin position="441"/>
        <end position="463"/>
    </location>
</feature>
<proteinExistence type="predicted"/>
<feature type="region of interest" description="Disordered" evidence="1">
    <location>
        <begin position="301"/>
        <end position="358"/>
    </location>
</feature>
<feature type="region of interest" description="Disordered" evidence="1">
    <location>
        <begin position="121"/>
        <end position="260"/>
    </location>
</feature>